<dbReference type="GO" id="GO:0004644">
    <property type="term" value="F:phosphoribosylglycinamide formyltransferase activity"/>
    <property type="evidence" value="ECO:0007669"/>
    <property type="project" value="UniProtKB-EC"/>
</dbReference>
<dbReference type="Proteomes" id="UP000313645">
    <property type="component" value="Unassembled WGS sequence"/>
</dbReference>
<dbReference type="InterPro" id="IPR001555">
    <property type="entry name" value="GART_AS"/>
</dbReference>
<comment type="pathway">
    <text evidence="1 6">Purine metabolism; IMP biosynthesis via de novo pathway; N(2)-formyl-N(1)-(5-phospho-D-ribosyl)glycinamide from N(1)-(5-phospho-D-ribosyl)glycinamide (10-formyl THF route): step 1/1.</text>
</comment>
<protein>
    <recommendedName>
        <fullName evidence="6">Phosphoribosylglycinamide formyltransferase</fullName>
        <ecNumber evidence="6">2.1.2.2</ecNumber>
    </recommendedName>
    <alternativeName>
        <fullName evidence="6">5'-phosphoribosylglycinamide transformylase</fullName>
    </alternativeName>
    <alternativeName>
        <fullName evidence="6">GAR transformylase</fullName>
        <shortName evidence="6">GART</shortName>
    </alternativeName>
</protein>
<feature type="binding site" evidence="6">
    <location>
        <position position="75"/>
    </location>
    <ligand>
        <name>(6R)-10-formyltetrahydrofolate</name>
        <dbReference type="ChEBI" id="CHEBI:195366"/>
    </ligand>
</feature>
<proteinExistence type="inferred from homology"/>
<comment type="similarity">
    <text evidence="4 6">Belongs to the GART family.</text>
</comment>
<feature type="binding site" evidence="6">
    <location>
        <begin position="100"/>
        <end position="103"/>
    </location>
    <ligand>
        <name>(6R)-10-formyltetrahydrofolate</name>
        <dbReference type="ChEBI" id="CHEBI:195366"/>
    </ligand>
</feature>
<feature type="domain" description="Formyl transferase N-terminal" evidence="7">
    <location>
        <begin position="13"/>
        <end position="189"/>
    </location>
</feature>
<comment type="caution">
    <text evidence="8">The sequence shown here is derived from an EMBL/GenBank/DDBJ whole genome shotgun (WGS) entry which is preliminary data.</text>
</comment>
<accession>A0ABY1ZIR1</accession>
<dbReference type="CDD" id="cd08645">
    <property type="entry name" value="FMT_core_GART"/>
    <property type="match status" value="1"/>
</dbReference>
<evidence type="ECO:0000256" key="3">
    <source>
        <dbReference type="ARBA" id="ARBA00022755"/>
    </source>
</evidence>
<dbReference type="PROSITE" id="PS00373">
    <property type="entry name" value="GART"/>
    <property type="match status" value="1"/>
</dbReference>
<feature type="active site" description="Proton donor" evidence="6">
    <location>
        <position position="119"/>
    </location>
</feature>
<dbReference type="InterPro" id="IPR004607">
    <property type="entry name" value="GART"/>
</dbReference>
<evidence type="ECO:0000259" key="7">
    <source>
        <dbReference type="Pfam" id="PF00551"/>
    </source>
</evidence>
<gene>
    <name evidence="6" type="primary">purN</name>
    <name evidence="8" type="ORF">EZI54_13760</name>
</gene>
<evidence type="ECO:0000256" key="6">
    <source>
        <dbReference type="HAMAP-Rule" id="MF_01930"/>
    </source>
</evidence>
<dbReference type="EC" id="2.1.2.2" evidence="6"/>
<comment type="function">
    <text evidence="6">Catalyzes the transfer of a formyl group from 10-formyltetrahydrofolate to 5-phospho-ribosyl-glycinamide (GAR), producing 5-phospho-ribosyl-N-formylglycinamide (FGAR) and tetrahydrofolate.</text>
</comment>
<dbReference type="PANTHER" id="PTHR43369">
    <property type="entry name" value="PHOSPHORIBOSYLGLYCINAMIDE FORMYLTRANSFERASE"/>
    <property type="match status" value="1"/>
</dbReference>
<dbReference type="HAMAP" id="MF_01930">
    <property type="entry name" value="PurN"/>
    <property type="match status" value="1"/>
</dbReference>
<dbReference type="InterPro" id="IPR036477">
    <property type="entry name" value="Formyl_transf_N_sf"/>
</dbReference>
<keyword evidence="9" id="KW-1185">Reference proteome</keyword>
<dbReference type="InterPro" id="IPR002376">
    <property type="entry name" value="Formyl_transf_N"/>
</dbReference>
<evidence type="ECO:0000313" key="8">
    <source>
        <dbReference type="EMBL" id="TBW54506.1"/>
    </source>
</evidence>
<sequence>MDPSGNDNPLEPRIVVLISGTGSNLQALIESTRAPGHPGRIVAVGSNRPDAAGLQRAEQAGIETFVVDHTTYRDRASFDADLLRKLEALNPDAIVLAGFMRILTEDFVRHFRGRLINIHPSLLPKYQGLNTHQRALDAGDATHGTSVHFVTEELDGGPVIARAEVPVLENDTADTLAARVKAREHVLYPIILRWFCEGRIALGNDEVLFDGSPLPQVLSLPADAYQ</sequence>
<dbReference type="Pfam" id="PF00551">
    <property type="entry name" value="Formyl_trans_N"/>
    <property type="match status" value="1"/>
</dbReference>
<keyword evidence="2 6" id="KW-0808">Transferase</keyword>
<evidence type="ECO:0000256" key="1">
    <source>
        <dbReference type="ARBA" id="ARBA00005054"/>
    </source>
</evidence>
<name>A0ABY1ZIR1_9GAMM</name>
<evidence type="ECO:0000313" key="9">
    <source>
        <dbReference type="Proteomes" id="UP000313645"/>
    </source>
</evidence>
<keyword evidence="3 6" id="KW-0658">Purine biosynthesis</keyword>
<evidence type="ECO:0000256" key="2">
    <source>
        <dbReference type="ARBA" id="ARBA00022679"/>
    </source>
</evidence>
<feature type="binding site" evidence="6">
    <location>
        <begin position="22"/>
        <end position="24"/>
    </location>
    <ligand>
        <name>N(1)-(5-phospho-beta-D-ribosyl)glycinamide</name>
        <dbReference type="ChEBI" id="CHEBI:143788"/>
    </ligand>
</feature>
<comment type="catalytic activity">
    <reaction evidence="5 6">
        <text>N(1)-(5-phospho-beta-D-ribosyl)glycinamide + (6R)-10-formyltetrahydrofolate = N(2)-formyl-N(1)-(5-phospho-beta-D-ribosyl)glycinamide + (6S)-5,6,7,8-tetrahydrofolate + H(+)</text>
        <dbReference type="Rhea" id="RHEA:15053"/>
        <dbReference type="ChEBI" id="CHEBI:15378"/>
        <dbReference type="ChEBI" id="CHEBI:57453"/>
        <dbReference type="ChEBI" id="CHEBI:143788"/>
        <dbReference type="ChEBI" id="CHEBI:147286"/>
        <dbReference type="ChEBI" id="CHEBI:195366"/>
        <dbReference type="EC" id="2.1.2.2"/>
    </reaction>
</comment>
<dbReference type="Gene3D" id="3.40.50.170">
    <property type="entry name" value="Formyl transferase, N-terminal domain"/>
    <property type="match status" value="1"/>
</dbReference>
<feature type="binding site" evidence="6">
    <location>
        <position position="117"/>
    </location>
    <ligand>
        <name>(6R)-10-formyltetrahydrofolate</name>
        <dbReference type="ChEBI" id="CHEBI:195366"/>
    </ligand>
</feature>
<feature type="site" description="Raises pKa of active site His" evidence="6">
    <location>
        <position position="155"/>
    </location>
</feature>
<dbReference type="NCBIfam" id="TIGR00639">
    <property type="entry name" value="PurN"/>
    <property type="match status" value="1"/>
</dbReference>
<dbReference type="EMBL" id="SJDL01000021">
    <property type="protein sequence ID" value="TBW54506.1"/>
    <property type="molecule type" value="Genomic_DNA"/>
</dbReference>
<dbReference type="PANTHER" id="PTHR43369:SF2">
    <property type="entry name" value="PHOSPHORIBOSYLGLYCINAMIDE FORMYLTRANSFERASE"/>
    <property type="match status" value="1"/>
</dbReference>
<organism evidence="8 9">
    <name type="scientific">Marinobacter halodurans</name>
    <dbReference type="NCBI Taxonomy" id="2528979"/>
    <lineage>
        <taxon>Bacteria</taxon>
        <taxon>Pseudomonadati</taxon>
        <taxon>Pseudomonadota</taxon>
        <taxon>Gammaproteobacteria</taxon>
        <taxon>Pseudomonadales</taxon>
        <taxon>Marinobacteraceae</taxon>
        <taxon>Marinobacter</taxon>
    </lineage>
</organism>
<dbReference type="SUPFAM" id="SSF53328">
    <property type="entry name" value="Formyltransferase"/>
    <property type="match status" value="1"/>
</dbReference>
<evidence type="ECO:0000256" key="4">
    <source>
        <dbReference type="ARBA" id="ARBA00038440"/>
    </source>
</evidence>
<reference evidence="8 9" key="1">
    <citation type="submission" date="2019-02" db="EMBL/GenBank/DDBJ databases">
        <title>Marinobacter halodurans sp. nov., a marine bacterium isolated from sea tidal flat.</title>
        <authorList>
            <person name="Yoo Y."/>
            <person name="Lee D.W."/>
            <person name="Kim B.S."/>
            <person name="Kim J.-J."/>
        </authorList>
    </citation>
    <scope>NUCLEOTIDE SEQUENCE [LARGE SCALE GENOMIC DNA]</scope>
    <source>
        <strain evidence="8 9">YJ-S3-2</strain>
    </source>
</reference>
<evidence type="ECO:0000256" key="5">
    <source>
        <dbReference type="ARBA" id="ARBA00047664"/>
    </source>
</evidence>